<reference evidence="3" key="1">
    <citation type="journal article" date="2019" name="Int. J. Syst. Evol. Microbiol.">
        <title>The Global Catalogue of Microorganisms (GCM) 10K type strain sequencing project: providing services to taxonomists for standard genome sequencing and annotation.</title>
        <authorList>
            <consortium name="The Broad Institute Genomics Platform"/>
            <consortium name="The Broad Institute Genome Sequencing Center for Infectious Disease"/>
            <person name="Wu L."/>
            <person name="Ma J."/>
        </authorList>
    </citation>
    <scope>NUCLEOTIDE SEQUENCE [LARGE SCALE GENOMIC DNA]</scope>
    <source>
        <strain evidence="3">KCTC 32514</strain>
    </source>
</reference>
<evidence type="ECO:0000313" key="3">
    <source>
        <dbReference type="Proteomes" id="UP001597548"/>
    </source>
</evidence>
<dbReference type="Proteomes" id="UP001597548">
    <property type="component" value="Unassembled WGS sequence"/>
</dbReference>
<organism evidence="2 3">
    <name type="scientific">Psychroserpens luteus</name>
    <dbReference type="NCBI Taxonomy" id="1434066"/>
    <lineage>
        <taxon>Bacteria</taxon>
        <taxon>Pseudomonadati</taxon>
        <taxon>Bacteroidota</taxon>
        <taxon>Flavobacteriia</taxon>
        <taxon>Flavobacteriales</taxon>
        <taxon>Flavobacteriaceae</taxon>
        <taxon>Psychroserpens</taxon>
    </lineage>
</organism>
<sequence>MKHLLFLIILLTSCNSKIKEENNDDCINSETVTIKYSKLNFNDDNEYKKSIKENIIIAKIDSVSLNQIKHYTNPKQSIFEYYNTETLDEVEIWSDKMFGRCCTEADLLYSELLDFDISTNIKNDNYPDSNLSDKTYGTAYVFKENDNVEITLRLLRNSDNHVYYTNKSVDDVLKTKDTILKPFRLSLVNGYVKSEDVFYKNGRVKEMKILLNNKYKNTIMLQDIPLIQEFNVNFPFFKNDIIKLVPISYYEGSKYNDVCISEIQSSLAHITYPNLNKRYVIRELQNSNL</sequence>
<name>A0ABW5ZMP9_9FLAO</name>
<protein>
    <recommendedName>
        <fullName evidence="1">NAD glycohydrolase translocation F5/8 type C domain-containing protein</fullName>
    </recommendedName>
</protein>
<dbReference type="RefSeq" id="WP_194507257.1">
    <property type="nucleotide sequence ID" value="NZ_JADILU010000002.1"/>
</dbReference>
<dbReference type="EMBL" id="JBHUOS010000001">
    <property type="protein sequence ID" value="MFD2914167.1"/>
    <property type="molecule type" value="Genomic_DNA"/>
</dbReference>
<dbReference type="NCBIfam" id="NF047619">
    <property type="entry name" value="NADase_discoid"/>
    <property type="match status" value="1"/>
</dbReference>
<evidence type="ECO:0000313" key="2">
    <source>
        <dbReference type="EMBL" id="MFD2914167.1"/>
    </source>
</evidence>
<keyword evidence="3" id="KW-1185">Reference proteome</keyword>
<accession>A0ABW5ZMP9</accession>
<feature type="domain" description="NAD glycohydrolase translocation F5/8 type C" evidence="1">
    <location>
        <begin position="185"/>
        <end position="264"/>
    </location>
</feature>
<dbReference type="Pfam" id="PF25302">
    <property type="entry name" value="NADase_transloc"/>
    <property type="match status" value="1"/>
</dbReference>
<comment type="caution">
    <text evidence="2">The sequence shown here is derived from an EMBL/GenBank/DDBJ whole genome shotgun (WGS) entry which is preliminary data.</text>
</comment>
<evidence type="ECO:0000259" key="1">
    <source>
        <dbReference type="Pfam" id="PF25302"/>
    </source>
</evidence>
<proteinExistence type="predicted"/>
<dbReference type="InterPro" id="IPR057561">
    <property type="entry name" value="NADase_transloc"/>
</dbReference>
<gene>
    <name evidence="2" type="ORF">ACFS29_00820</name>
</gene>